<dbReference type="PANTHER" id="PTHR42978">
    <property type="entry name" value="QUORUM-QUENCHING LACTONASE YTNP-RELATED-RELATED"/>
    <property type="match status" value="1"/>
</dbReference>
<dbReference type="GO" id="GO:0046872">
    <property type="term" value="F:metal ion binding"/>
    <property type="evidence" value="ECO:0007669"/>
    <property type="project" value="UniProtKB-KW"/>
</dbReference>
<keyword evidence="3" id="KW-0378">Hydrolase</keyword>
<evidence type="ECO:0000313" key="7">
    <source>
        <dbReference type="Proteomes" id="UP000008881"/>
    </source>
</evidence>
<keyword evidence="2" id="KW-0479">Metal-binding</keyword>
<evidence type="ECO:0000313" key="6">
    <source>
        <dbReference type="EMBL" id="AEG95189.1"/>
    </source>
</evidence>
<dbReference type="InterPro" id="IPR036866">
    <property type="entry name" value="RibonucZ/Hydroxyglut_hydro"/>
</dbReference>
<dbReference type="Gene3D" id="3.60.15.10">
    <property type="entry name" value="Ribonuclease Z/Hydroxyacylglutathione hydrolase-like"/>
    <property type="match status" value="1"/>
</dbReference>
<dbReference type="Proteomes" id="UP000008881">
    <property type="component" value="Chromosome"/>
</dbReference>
<dbReference type="CDD" id="cd07720">
    <property type="entry name" value="OPHC2-like_MBL-fold"/>
    <property type="match status" value="1"/>
</dbReference>
<keyword evidence="7" id="KW-1185">Reference proteome</keyword>
<name>A0A0H3FK44_KLEAK</name>
<dbReference type="SMR" id="A0A0H3FK44"/>
<dbReference type="RefSeq" id="WP_015703215.1">
    <property type="nucleotide sequence ID" value="NC_015663.1"/>
</dbReference>
<dbReference type="EMBL" id="CP002824">
    <property type="protein sequence ID" value="AEG95189.1"/>
    <property type="molecule type" value="Genomic_DNA"/>
</dbReference>
<evidence type="ECO:0000256" key="2">
    <source>
        <dbReference type="ARBA" id="ARBA00022723"/>
    </source>
</evidence>
<evidence type="ECO:0000259" key="5">
    <source>
        <dbReference type="SMART" id="SM00849"/>
    </source>
</evidence>
<dbReference type="HOGENOM" id="CLU_056519_0_1_6"/>
<gene>
    <name evidence="6" type="ordered locus">EAE_01265</name>
</gene>
<protein>
    <submittedName>
        <fullName evidence="6">Beta-lactamase</fullName>
    </submittedName>
</protein>
<comment type="similarity">
    <text evidence="1">Belongs to the metallo-beta-lactamase superfamily.</text>
</comment>
<dbReference type="InterPro" id="IPR001279">
    <property type="entry name" value="Metallo-B-lactamas"/>
</dbReference>
<keyword evidence="4" id="KW-0862">Zinc</keyword>
<reference evidence="6 7" key="1">
    <citation type="journal article" date="2012" name="J. Bacteriol.">
        <title>Complete genome sequence of Enterobacter aerogenes KCTC 2190.</title>
        <authorList>
            <person name="Shin S.H."/>
            <person name="Kim S."/>
            <person name="Kim J.Y."/>
            <person name="Lee S."/>
            <person name="Um Y."/>
            <person name="Oh M.K."/>
            <person name="Kim Y.R."/>
            <person name="Lee J."/>
            <person name="Yang K.S."/>
        </authorList>
    </citation>
    <scope>NUCLEOTIDE SEQUENCE [LARGE SCALE GENOMIC DNA]</scope>
    <source>
        <strain evidence="6 7">KCTC 2190</strain>
    </source>
</reference>
<sequence>MNTTFPSIVLGDMRVTAVSDGYLQVGFGLLTKIDEDECRNIQANARIAQPNAVNINTFLVQQAGMNILIDSGAGGVKGWGGQLINNLAKLGVKPEDIDAVLLTHAHPDHIGGLINSQQDAVFPHAELIIPQDEFSYLEDDRNLVTASERVKGNVMFARSVFKQYQHRLRLIDEGEVFAGISALALKGHTPGHTGYLLSGSIERVLVWGDIVHFPHIQLLDPEVTIAFDFDPLLAQETRIRLLEKVCAEQILVAGMHFDTAGFARIKKCSSGYQIIPADGINSQSHAAVDPEIRMPP</sequence>
<dbReference type="KEGG" id="eae:EAE_01265"/>
<dbReference type="SMART" id="SM00849">
    <property type="entry name" value="Lactamase_B"/>
    <property type="match status" value="1"/>
</dbReference>
<dbReference type="eggNOG" id="COG0491">
    <property type="taxonomic scope" value="Bacteria"/>
</dbReference>
<dbReference type="GO" id="GO:0016787">
    <property type="term" value="F:hydrolase activity"/>
    <property type="evidence" value="ECO:0007669"/>
    <property type="project" value="UniProtKB-KW"/>
</dbReference>
<dbReference type="Pfam" id="PF00753">
    <property type="entry name" value="Lactamase_B"/>
    <property type="match status" value="1"/>
</dbReference>
<evidence type="ECO:0000256" key="1">
    <source>
        <dbReference type="ARBA" id="ARBA00007749"/>
    </source>
</evidence>
<dbReference type="AlphaFoldDB" id="A0A0H3FK44"/>
<dbReference type="OrthoDB" id="5443440at2"/>
<evidence type="ECO:0000256" key="3">
    <source>
        <dbReference type="ARBA" id="ARBA00022801"/>
    </source>
</evidence>
<proteinExistence type="inferred from homology"/>
<feature type="domain" description="Metallo-beta-lactamase" evidence="5">
    <location>
        <begin position="54"/>
        <end position="256"/>
    </location>
</feature>
<organism evidence="6 7">
    <name type="scientific">Klebsiella aerogenes (strain ATCC 13048 / DSM 30053 / CCUG 1429 / JCM 1235 / KCTC 2190 / NBRC 13534 / NCIMB 10102 / NCTC 10006 / CDC 819-56)</name>
    <name type="common">Enterobacter aerogenes</name>
    <dbReference type="NCBI Taxonomy" id="1028307"/>
    <lineage>
        <taxon>Bacteria</taxon>
        <taxon>Pseudomonadati</taxon>
        <taxon>Pseudomonadota</taxon>
        <taxon>Gammaproteobacteria</taxon>
        <taxon>Enterobacterales</taxon>
        <taxon>Enterobacteriaceae</taxon>
        <taxon>Klebsiella/Raoultella group</taxon>
        <taxon>Klebsiella</taxon>
    </lineage>
</organism>
<dbReference type="SUPFAM" id="SSF56281">
    <property type="entry name" value="Metallo-hydrolase/oxidoreductase"/>
    <property type="match status" value="1"/>
</dbReference>
<accession>A0A0H3FK44</accession>
<dbReference type="PANTHER" id="PTHR42978:SF6">
    <property type="entry name" value="QUORUM-QUENCHING LACTONASE YTNP-RELATED"/>
    <property type="match status" value="1"/>
</dbReference>
<dbReference type="InterPro" id="IPR051013">
    <property type="entry name" value="MBL_superfamily_lactonases"/>
</dbReference>
<dbReference type="GeneID" id="93313382"/>
<evidence type="ECO:0000256" key="4">
    <source>
        <dbReference type="ARBA" id="ARBA00022833"/>
    </source>
</evidence>